<feature type="signal peptide" evidence="3">
    <location>
        <begin position="1"/>
        <end position="28"/>
    </location>
</feature>
<evidence type="ECO:0000256" key="3">
    <source>
        <dbReference type="SAM" id="SignalP"/>
    </source>
</evidence>
<feature type="compositionally biased region" description="Polar residues" evidence="2">
    <location>
        <begin position="40"/>
        <end position="54"/>
    </location>
</feature>
<dbReference type="NCBIfam" id="TIGR03715">
    <property type="entry name" value="KxYKxGKxW"/>
    <property type="match status" value="1"/>
</dbReference>
<dbReference type="RefSeq" id="WP_050759660.1">
    <property type="nucleotide sequence ID" value="NZ_AZDK01000002.1"/>
</dbReference>
<dbReference type="Proteomes" id="UP000051883">
    <property type="component" value="Unassembled WGS sequence"/>
</dbReference>
<evidence type="ECO:0000256" key="2">
    <source>
        <dbReference type="SAM" id="MobiDB-lite"/>
    </source>
</evidence>
<organism evidence="4 5">
    <name type="scientific">Limosilactobacillus antri DSM 16041</name>
    <dbReference type="NCBI Taxonomy" id="525309"/>
    <lineage>
        <taxon>Bacteria</taxon>
        <taxon>Bacillati</taxon>
        <taxon>Bacillota</taxon>
        <taxon>Bacilli</taxon>
        <taxon>Lactobacillales</taxon>
        <taxon>Lactobacillaceae</taxon>
        <taxon>Limosilactobacillus</taxon>
    </lineage>
</organism>
<dbReference type="Pfam" id="PF19258">
    <property type="entry name" value="KxYKxGKxW_sig"/>
    <property type="match status" value="1"/>
</dbReference>
<dbReference type="NCBIfam" id="TIGR04320">
    <property type="entry name" value="Surf_Exclu_PgrA"/>
    <property type="match status" value="1"/>
</dbReference>
<proteinExistence type="predicted"/>
<name>A0ABR5P231_9LACO</name>
<evidence type="ECO:0000256" key="1">
    <source>
        <dbReference type="ARBA" id="ARBA00022729"/>
    </source>
</evidence>
<sequence>MKEHKKMYKAGKHWLTATLFAMAIGIFASGSAASADSTSNQPNSEPLTQQVPVPTSTQCAVATATYSDYHTVTINYCNQNDVQVGNQVLGGYEGENVANQVQPPQGYEFDPMDQNDWSNVEILPHDETYTRKVIPSYIDSSNVDYSVNAGHFDGYRLTTSDSPDLAHWMVQGWHVASASKAQPYYYLIIRDNTTNQEIERRRITPLQRPDVQQAYPSTANSLYSGFNENLFIPYTSIGDSLTLIARYSNDPINGEGTYTDYAFAPVSFDLTHHAKIENTVVSNNTVCFTGYDATNAAATLYHHFIIAYDVTTGQTIGQRQASVGDSSSLRSDLVSQFPQVVNAGFSGFEVSFDLSSALQNDQIRLISRWAENEDGSGNHIDFRFAPQYLFGNQQRNYDYTGNYAYQEGYQLSKTAQGQASLHVGGWHADGASSSQPYHWLILFDGSTNSEIARVMVDNVNRPDVARAYPNVPNAGQSGFNGSFTISPQLLNHSLRLISRWSNDGDYGEGSRTDYWFQPMQFDHGNHACLDNVAVKGNQIQVSGWHAANQATEMNHHFIIVWYANRGRELTRTEVQPAVRQDVANAFPTVANAGQSGFTAAFNFLPEMSTDQIQFISRYSSDPTGNSNYCDYWFPAKQLLADQSNRGWLDQTKVTGNIIRFNNTAGETNYLSISGWHATNQSLGRPYHTIIILDATTHRELERKTITNVARPDVANAYPGILTAKDSGFSIRMDLKPAMAIHPVQIISRYSTSADANENYVDYWFNPVSLVTDTANRAALDEFKVENNKIIAAGWHATNLSMGMNYHYLILLDKTAGNRELQRVWTNYNNYRPDVANAFPQVLVNCVNSGFNVQFNYTPSLAGHQLQIVSRWTDDEGGNGTHPIDYWFDAKQLTNQPVVAGRNQSTVLIPNGYDQAVAATFNNDALDQTYLEIARTGAAMNGDIIDGFGLQNSNKSFIHNPQDQRVVINDPYHLDNQTRAALNEFAAGVINKIRLQMPASSDGLVYASPASAEFGAVVTNGYNQNMGGDGTELGHLPAVAKAAAEASGVNAWIGENRYSGNLVGTRSADGYSLVYTLDSLKQSVYNAILTWLFNDGPFNNPFGIGGHTTALLNYGGPNAGNHIADRQYISLAITKGNVITINFIPVNNSTAPADTIARFANGATDGLA</sequence>
<feature type="region of interest" description="Disordered" evidence="2">
    <location>
        <begin position="33"/>
        <end position="54"/>
    </location>
</feature>
<feature type="chain" id="PRO_5045164797" description="KxYKxGKxW signal domain protein" evidence="3">
    <location>
        <begin position="29"/>
        <end position="1167"/>
    </location>
</feature>
<dbReference type="InterPro" id="IPR027607">
    <property type="entry name" value="Surf_Exclu_SEC10/PgrA"/>
</dbReference>
<accession>A0ABR5P231</accession>
<protein>
    <recommendedName>
        <fullName evidence="6">KxYKxGKxW signal domain protein</fullName>
    </recommendedName>
</protein>
<dbReference type="InterPro" id="IPR022263">
    <property type="entry name" value="KxYKxGKxW"/>
</dbReference>
<reference evidence="4 5" key="1">
    <citation type="journal article" date="2015" name="Genome Announc.">
        <title>Expanding the biotechnology potential of lactobacilli through comparative genomics of 213 strains and associated genera.</title>
        <authorList>
            <person name="Sun Z."/>
            <person name="Harris H.M."/>
            <person name="McCann A."/>
            <person name="Guo C."/>
            <person name="Argimon S."/>
            <person name="Zhang W."/>
            <person name="Yang X."/>
            <person name="Jeffery I.B."/>
            <person name="Cooney J.C."/>
            <person name="Kagawa T.F."/>
            <person name="Liu W."/>
            <person name="Song Y."/>
            <person name="Salvetti E."/>
            <person name="Wrobel A."/>
            <person name="Rasinkangas P."/>
            <person name="Parkhill J."/>
            <person name="Rea M.C."/>
            <person name="O'Sullivan O."/>
            <person name="Ritari J."/>
            <person name="Douillard F.P."/>
            <person name="Paul Ross R."/>
            <person name="Yang R."/>
            <person name="Briner A.E."/>
            <person name="Felis G.E."/>
            <person name="de Vos W.M."/>
            <person name="Barrangou R."/>
            <person name="Klaenhammer T.R."/>
            <person name="Caufield P.W."/>
            <person name="Cui Y."/>
            <person name="Zhang H."/>
            <person name="O'Toole P.W."/>
        </authorList>
    </citation>
    <scope>NUCLEOTIDE SEQUENCE [LARGE SCALE GENOMIC DNA]</scope>
    <source>
        <strain evidence="4 5">DSM 16041</strain>
    </source>
</reference>
<gene>
    <name evidence="4" type="ORF">FC31_GL000789</name>
</gene>
<keyword evidence="1 3" id="KW-0732">Signal</keyword>
<evidence type="ECO:0008006" key="6">
    <source>
        <dbReference type="Google" id="ProtNLM"/>
    </source>
</evidence>
<evidence type="ECO:0000313" key="4">
    <source>
        <dbReference type="EMBL" id="KRK60753.1"/>
    </source>
</evidence>
<comment type="caution">
    <text evidence="4">The sequence shown here is derived from an EMBL/GenBank/DDBJ whole genome shotgun (WGS) entry which is preliminary data.</text>
</comment>
<keyword evidence="5" id="KW-1185">Reference proteome</keyword>
<evidence type="ECO:0000313" key="5">
    <source>
        <dbReference type="Proteomes" id="UP000051883"/>
    </source>
</evidence>
<dbReference type="EMBL" id="AZDK01000002">
    <property type="protein sequence ID" value="KRK60753.1"/>
    <property type="molecule type" value="Genomic_DNA"/>
</dbReference>